<evidence type="ECO:0000256" key="4">
    <source>
        <dbReference type="ARBA" id="ARBA00023163"/>
    </source>
</evidence>
<gene>
    <name evidence="6" type="ORF">GCM10007935_34360</name>
</gene>
<dbReference type="Pfam" id="PF12833">
    <property type="entry name" value="HTH_18"/>
    <property type="match status" value="1"/>
</dbReference>
<dbReference type="InterPro" id="IPR047264">
    <property type="entry name" value="Cupin_HpaA-like_N"/>
</dbReference>
<dbReference type="InterPro" id="IPR018060">
    <property type="entry name" value="HTH_AraC"/>
</dbReference>
<dbReference type="InterPro" id="IPR009057">
    <property type="entry name" value="Homeodomain-like_sf"/>
</dbReference>
<sequence length="304" mass="33177">MATRIPNYALYGDQDAPAWSNSFNFEWIPQRSAPYQWEIQVHRHDAFVQLLLLTAGSSEVRMNGARIPARAPCLIMVPAGAAHGFHFSPDVDGPVVTATQKVLESLSAILMPDLVDTIRTPRVIALSEDPGAQASLMPLFLAIEHESRTHNTGQTAAGMALLTALLVQVARLAGTGASTGIAGPTTGSRKQRQIQQFRALLDRDFRHHRPVQGYADALGLTAGQLSRICREVLGMSALDVINARLVHEAQRELVYTVSSVKQLAAELGFEDDAYFSRFFKRHTGLSPREFRAQALAQLANPSTA</sequence>
<protein>
    <submittedName>
        <fullName evidence="6">AraC family transcriptional regulator</fullName>
    </submittedName>
</protein>
<dbReference type="CDD" id="cd06999">
    <property type="entry name" value="cupin_HpaA-like_N"/>
    <property type="match status" value="1"/>
</dbReference>
<dbReference type="SUPFAM" id="SSF51182">
    <property type="entry name" value="RmlC-like cupins"/>
    <property type="match status" value="1"/>
</dbReference>
<keyword evidence="7" id="KW-1185">Reference proteome</keyword>
<proteinExistence type="predicted"/>
<dbReference type="InterPro" id="IPR011051">
    <property type="entry name" value="RmlC_Cupin_sf"/>
</dbReference>
<dbReference type="Pfam" id="PF02311">
    <property type="entry name" value="AraC_binding"/>
    <property type="match status" value="1"/>
</dbReference>
<dbReference type="SMART" id="SM00342">
    <property type="entry name" value="HTH_ARAC"/>
    <property type="match status" value="1"/>
</dbReference>
<keyword evidence="4" id="KW-0804">Transcription</keyword>
<dbReference type="InterPro" id="IPR014710">
    <property type="entry name" value="RmlC-like_jellyroll"/>
</dbReference>
<evidence type="ECO:0000313" key="7">
    <source>
        <dbReference type="Proteomes" id="UP001156903"/>
    </source>
</evidence>
<comment type="caution">
    <text evidence="6">The sequence shown here is derived from an EMBL/GenBank/DDBJ whole genome shotgun (WGS) entry which is preliminary data.</text>
</comment>
<keyword evidence="2" id="KW-0238">DNA-binding</keyword>
<evidence type="ECO:0000313" key="6">
    <source>
        <dbReference type="EMBL" id="GLS15999.1"/>
    </source>
</evidence>
<dbReference type="PANTHER" id="PTHR43280">
    <property type="entry name" value="ARAC-FAMILY TRANSCRIPTIONAL REGULATOR"/>
    <property type="match status" value="1"/>
</dbReference>
<keyword evidence="3" id="KW-0010">Activator</keyword>
<dbReference type="PANTHER" id="PTHR43280:SF32">
    <property type="entry name" value="TRANSCRIPTIONAL REGULATORY PROTEIN"/>
    <property type="match status" value="1"/>
</dbReference>
<organism evidence="6 7">
    <name type="scientific">Hydrogenophaga electricum</name>
    <dbReference type="NCBI Taxonomy" id="1230953"/>
    <lineage>
        <taxon>Bacteria</taxon>
        <taxon>Pseudomonadati</taxon>
        <taxon>Pseudomonadota</taxon>
        <taxon>Betaproteobacteria</taxon>
        <taxon>Burkholderiales</taxon>
        <taxon>Comamonadaceae</taxon>
        <taxon>Hydrogenophaga</taxon>
    </lineage>
</organism>
<dbReference type="SUPFAM" id="SSF46689">
    <property type="entry name" value="Homeodomain-like"/>
    <property type="match status" value="1"/>
</dbReference>
<feature type="domain" description="HTH araC/xylS-type" evidence="5">
    <location>
        <begin position="195"/>
        <end position="293"/>
    </location>
</feature>
<dbReference type="Proteomes" id="UP001156903">
    <property type="component" value="Unassembled WGS sequence"/>
</dbReference>
<dbReference type="Gene3D" id="2.60.120.10">
    <property type="entry name" value="Jelly Rolls"/>
    <property type="match status" value="1"/>
</dbReference>
<dbReference type="PROSITE" id="PS01124">
    <property type="entry name" value="HTH_ARAC_FAMILY_2"/>
    <property type="match status" value="1"/>
</dbReference>
<dbReference type="RefSeq" id="WP_284308805.1">
    <property type="nucleotide sequence ID" value="NZ_BSPB01000040.1"/>
</dbReference>
<evidence type="ECO:0000256" key="1">
    <source>
        <dbReference type="ARBA" id="ARBA00023015"/>
    </source>
</evidence>
<evidence type="ECO:0000256" key="3">
    <source>
        <dbReference type="ARBA" id="ARBA00023159"/>
    </source>
</evidence>
<reference evidence="7" key="1">
    <citation type="journal article" date="2019" name="Int. J. Syst. Evol. Microbiol.">
        <title>The Global Catalogue of Microorganisms (GCM) 10K type strain sequencing project: providing services to taxonomists for standard genome sequencing and annotation.</title>
        <authorList>
            <consortium name="The Broad Institute Genomics Platform"/>
            <consortium name="The Broad Institute Genome Sequencing Center for Infectious Disease"/>
            <person name="Wu L."/>
            <person name="Ma J."/>
        </authorList>
    </citation>
    <scope>NUCLEOTIDE SEQUENCE [LARGE SCALE GENOMIC DNA]</scope>
    <source>
        <strain evidence="7">NBRC 109341</strain>
    </source>
</reference>
<dbReference type="InterPro" id="IPR020449">
    <property type="entry name" value="Tscrpt_reg_AraC-type_HTH"/>
</dbReference>
<dbReference type="EMBL" id="BSPB01000040">
    <property type="protein sequence ID" value="GLS15999.1"/>
    <property type="molecule type" value="Genomic_DNA"/>
</dbReference>
<evidence type="ECO:0000256" key="2">
    <source>
        <dbReference type="ARBA" id="ARBA00023125"/>
    </source>
</evidence>
<name>A0ABQ6C784_9BURK</name>
<keyword evidence="1" id="KW-0805">Transcription regulation</keyword>
<dbReference type="PRINTS" id="PR00032">
    <property type="entry name" value="HTHARAC"/>
</dbReference>
<dbReference type="InterPro" id="IPR003313">
    <property type="entry name" value="AraC-bd"/>
</dbReference>
<dbReference type="Gene3D" id="1.10.10.60">
    <property type="entry name" value="Homeodomain-like"/>
    <property type="match status" value="1"/>
</dbReference>
<evidence type="ECO:0000259" key="5">
    <source>
        <dbReference type="PROSITE" id="PS01124"/>
    </source>
</evidence>
<accession>A0ABQ6C784</accession>